<dbReference type="RefSeq" id="WP_377478789.1">
    <property type="nucleotide sequence ID" value="NZ_JBHLTN010000002.1"/>
</dbReference>
<dbReference type="SUPFAM" id="SSF53056">
    <property type="entry name" value="beta-carbonic anhydrase, cab"/>
    <property type="match status" value="1"/>
</dbReference>
<dbReference type="Pfam" id="PF00484">
    <property type="entry name" value="Pro_CA"/>
    <property type="match status" value="1"/>
</dbReference>
<comment type="similarity">
    <text evidence="1">Belongs to the beta-class carbonic anhydrase family.</text>
</comment>
<feature type="signal peptide" evidence="2">
    <location>
        <begin position="1"/>
        <end position="27"/>
    </location>
</feature>
<dbReference type="InterPro" id="IPR006311">
    <property type="entry name" value="TAT_signal"/>
</dbReference>
<proteinExistence type="inferred from homology"/>
<gene>
    <name evidence="3" type="ORF">ACFFGG_01075</name>
</gene>
<name>A0ABV6PMR9_9BURK</name>
<dbReference type="Proteomes" id="UP001589834">
    <property type="component" value="Unassembled WGS sequence"/>
</dbReference>
<accession>A0ABV6PMR9</accession>
<dbReference type="NCBIfam" id="NF011765">
    <property type="entry name" value="PRK15219.1"/>
    <property type="match status" value="1"/>
</dbReference>
<dbReference type="SMART" id="SM00947">
    <property type="entry name" value="Pro_CA"/>
    <property type="match status" value="1"/>
</dbReference>
<dbReference type="InterPro" id="IPR001765">
    <property type="entry name" value="Carbonic_anhydrase"/>
</dbReference>
<dbReference type="PROSITE" id="PS51318">
    <property type="entry name" value="TAT"/>
    <property type="match status" value="1"/>
</dbReference>
<dbReference type="PANTHER" id="PTHR11002:SF79">
    <property type="entry name" value="CARBONIC ANHYDRASE 2"/>
    <property type="match status" value="1"/>
</dbReference>
<dbReference type="EMBL" id="JBHLTN010000002">
    <property type="protein sequence ID" value="MFC0591138.1"/>
    <property type="molecule type" value="Genomic_DNA"/>
</dbReference>
<comment type="caution">
    <text evidence="3">The sequence shown here is derived from an EMBL/GenBank/DDBJ whole genome shotgun (WGS) entry which is preliminary data.</text>
</comment>
<dbReference type="PANTHER" id="PTHR11002">
    <property type="entry name" value="CARBONIC ANHYDRASE"/>
    <property type="match status" value="1"/>
</dbReference>
<dbReference type="InterPro" id="IPR036874">
    <property type="entry name" value="Carbonic_anhydrase_sf"/>
</dbReference>
<organism evidence="3 4">
    <name type="scientific">Ottowia pentelensis</name>
    <dbReference type="NCBI Taxonomy" id="511108"/>
    <lineage>
        <taxon>Bacteria</taxon>
        <taxon>Pseudomonadati</taxon>
        <taxon>Pseudomonadota</taxon>
        <taxon>Betaproteobacteria</taxon>
        <taxon>Burkholderiales</taxon>
        <taxon>Comamonadaceae</taxon>
        <taxon>Ottowia</taxon>
    </lineage>
</organism>
<sequence>MPPLDRRFALKAAAALAATASTAGVAAATCAVQTAASQAAMTPAAALQRLQDGNARFVAGQPEHCDLLEQVRQTAGGQAPFAAVLGCIDSRVPPELLFDQRIGDIFAARIAGNFVDDDMLGSLEFATHVAGAKLIVVLGHSECGAIKGAIDGVKLGHLTGLLAKIRPALGALKYQGVASSKNAELVQRVAERNVQDGVARLARAPVLAKLVQAERLKIVGAMHDLGTGRLTWTT</sequence>
<dbReference type="Gene3D" id="3.40.1050.10">
    <property type="entry name" value="Carbonic anhydrase"/>
    <property type="match status" value="1"/>
</dbReference>
<evidence type="ECO:0000313" key="4">
    <source>
        <dbReference type="Proteomes" id="UP001589834"/>
    </source>
</evidence>
<keyword evidence="4" id="KW-1185">Reference proteome</keyword>
<keyword evidence="2" id="KW-0732">Signal</keyword>
<evidence type="ECO:0000256" key="1">
    <source>
        <dbReference type="ARBA" id="ARBA00006217"/>
    </source>
</evidence>
<dbReference type="CDD" id="cd03378">
    <property type="entry name" value="beta_CA_cladeC"/>
    <property type="match status" value="1"/>
</dbReference>
<evidence type="ECO:0000313" key="3">
    <source>
        <dbReference type="EMBL" id="MFC0591138.1"/>
    </source>
</evidence>
<feature type="chain" id="PRO_5046988084" evidence="2">
    <location>
        <begin position="28"/>
        <end position="234"/>
    </location>
</feature>
<protein>
    <submittedName>
        <fullName evidence="3">Carbonic anhydrase family protein</fullName>
    </submittedName>
</protein>
<evidence type="ECO:0000256" key="2">
    <source>
        <dbReference type="SAM" id="SignalP"/>
    </source>
</evidence>
<reference evidence="3 4" key="1">
    <citation type="submission" date="2024-09" db="EMBL/GenBank/DDBJ databases">
        <authorList>
            <person name="Sun Q."/>
            <person name="Mori K."/>
        </authorList>
    </citation>
    <scope>NUCLEOTIDE SEQUENCE [LARGE SCALE GENOMIC DNA]</scope>
    <source>
        <strain evidence="3 4">NCAIM B.02336</strain>
    </source>
</reference>